<dbReference type="KEGG" id="rsu:NHU_04336"/>
<dbReference type="KEGG" id="rsu:NHU_00425"/>
<sequence length="281" mass="30062">MTQATYLLDTGHTKAQAFAMLQGVLSAIQSGNAGATPPAETAAGMLWVDTATRALKMRNIPNNGWITLGALGSGAFIPSGVNKLTEAQAKDALSDIYGAVTGAILRAAILAHAPDAVIPGWHPFDMLRPGDGATGLIWSYDKAGSIQNVETPEFEDGYEYALVFEAVATNKTTSTLQISVRPEITGTWSPFTSFPGAGFRRDDVCSGMLRLPMPRQPRLVHGCIWDAPLKAGMEDLAVPTGAPEASALSAVRVRWAEGGRINEVFRTGRVRLFRRREHLTG</sequence>
<evidence type="ECO:0000313" key="2">
    <source>
        <dbReference type="EMBL" id="BAQ71449.1"/>
    </source>
</evidence>
<dbReference type="Proteomes" id="UP000064912">
    <property type="component" value="Chromosome"/>
</dbReference>
<dbReference type="PATRIC" id="fig|35806.4.peg.436"/>
<reference evidence="1 3" key="1">
    <citation type="submission" date="2015-02" db="EMBL/GenBank/DDBJ databases">
        <title>Genome sequene of Rhodovulum sulfidophilum DSM 2351.</title>
        <authorList>
            <person name="Nagao N."/>
        </authorList>
    </citation>
    <scope>NUCLEOTIDE SEQUENCE [LARGE SCALE GENOMIC DNA]</scope>
    <source>
        <strain evidence="1 3">DSM 2351</strain>
    </source>
</reference>
<gene>
    <name evidence="1" type="ORF">NHU_00425</name>
    <name evidence="2" type="ORF">NHU_04336</name>
</gene>
<organism evidence="1 3">
    <name type="scientific">Rhodovulum sulfidophilum</name>
    <name type="common">Rhodobacter sulfidophilus</name>
    <dbReference type="NCBI Taxonomy" id="35806"/>
    <lineage>
        <taxon>Bacteria</taxon>
        <taxon>Pseudomonadati</taxon>
        <taxon>Pseudomonadota</taxon>
        <taxon>Alphaproteobacteria</taxon>
        <taxon>Rhodobacterales</taxon>
        <taxon>Paracoccaceae</taxon>
        <taxon>Rhodovulum</taxon>
    </lineage>
</organism>
<evidence type="ECO:0000313" key="1">
    <source>
        <dbReference type="EMBL" id="BAQ67595.1"/>
    </source>
</evidence>
<protein>
    <submittedName>
        <fullName evidence="1">Uncharacterized protein</fullName>
    </submittedName>
</protein>
<name>A0A0D6AY79_RHOSU</name>
<dbReference type="AlphaFoldDB" id="A0A0D6AY79"/>
<accession>A0A0D6AY79</accession>
<evidence type="ECO:0000313" key="3">
    <source>
        <dbReference type="Proteomes" id="UP000064912"/>
    </source>
</evidence>
<dbReference type="EMBL" id="AP014800">
    <property type="protein sequence ID" value="BAQ71449.1"/>
    <property type="molecule type" value="Genomic_DNA"/>
</dbReference>
<dbReference type="EMBL" id="AP014800">
    <property type="protein sequence ID" value="BAQ67595.1"/>
    <property type="molecule type" value="Genomic_DNA"/>
</dbReference>
<proteinExistence type="predicted"/>